<proteinExistence type="predicted"/>
<protein>
    <submittedName>
        <fullName evidence="1">Uncharacterized protein</fullName>
    </submittedName>
</protein>
<dbReference type="Proteomes" id="UP001590951">
    <property type="component" value="Unassembled WGS sequence"/>
</dbReference>
<accession>A0ABR4BL22</accession>
<dbReference type="EMBL" id="JBHFEH010000002">
    <property type="protein sequence ID" value="KAL2058410.1"/>
    <property type="molecule type" value="Genomic_DNA"/>
</dbReference>
<keyword evidence="2" id="KW-1185">Reference proteome</keyword>
<evidence type="ECO:0000313" key="1">
    <source>
        <dbReference type="EMBL" id="KAL2058410.1"/>
    </source>
</evidence>
<name>A0ABR4BL22_9LECA</name>
<sequence>MLASKLACTSGWVFSPLNIINQRKVLNSWSTPQLPLESVNGRCHLCALMWTQMSSEHQDTLLVGDE</sequence>
<evidence type="ECO:0000313" key="2">
    <source>
        <dbReference type="Proteomes" id="UP001590951"/>
    </source>
</evidence>
<reference evidence="1 2" key="1">
    <citation type="submission" date="2024-09" db="EMBL/GenBank/DDBJ databases">
        <title>Rethinking Asexuality: The Enigmatic Case of Functional Sexual Genes in Lepraria (Stereocaulaceae).</title>
        <authorList>
            <person name="Doellman M."/>
            <person name="Sun Y."/>
            <person name="Barcenas-Pena A."/>
            <person name="Lumbsch H.T."/>
            <person name="Grewe F."/>
        </authorList>
    </citation>
    <scope>NUCLEOTIDE SEQUENCE [LARGE SCALE GENOMIC DNA]</scope>
    <source>
        <strain evidence="1 2">Grewe 0041</strain>
    </source>
</reference>
<organism evidence="1 2">
    <name type="scientific">Lepraria finkii</name>
    <dbReference type="NCBI Taxonomy" id="1340010"/>
    <lineage>
        <taxon>Eukaryota</taxon>
        <taxon>Fungi</taxon>
        <taxon>Dikarya</taxon>
        <taxon>Ascomycota</taxon>
        <taxon>Pezizomycotina</taxon>
        <taxon>Lecanoromycetes</taxon>
        <taxon>OSLEUM clade</taxon>
        <taxon>Lecanoromycetidae</taxon>
        <taxon>Lecanorales</taxon>
        <taxon>Lecanorineae</taxon>
        <taxon>Stereocaulaceae</taxon>
        <taxon>Lepraria</taxon>
    </lineage>
</organism>
<comment type="caution">
    <text evidence="1">The sequence shown here is derived from an EMBL/GenBank/DDBJ whole genome shotgun (WGS) entry which is preliminary data.</text>
</comment>
<gene>
    <name evidence="1" type="ORF">ABVK25_001138</name>
</gene>